<comment type="caution">
    <text evidence="1">The sequence shown here is derived from an EMBL/GenBank/DDBJ whole genome shotgun (WGS) entry which is preliminary data.</text>
</comment>
<dbReference type="InterPro" id="IPR044855">
    <property type="entry name" value="CoA-Trfase_III_dom3_sf"/>
</dbReference>
<dbReference type="PANTHER" id="PTHR48228">
    <property type="entry name" value="SUCCINYL-COA--D-CITRAMALATE COA-TRANSFERASE"/>
    <property type="match status" value="1"/>
</dbReference>
<dbReference type="OrthoDB" id="5294844at2"/>
<dbReference type="InterPro" id="IPR050509">
    <property type="entry name" value="CoA-transferase_III"/>
</dbReference>
<gene>
    <name evidence="1" type="ORF">DY367_28215</name>
</gene>
<dbReference type="InterPro" id="IPR023606">
    <property type="entry name" value="CoA-Trfase_III_dom_1_sf"/>
</dbReference>
<dbReference type="Proteomes" id="UP000285324">
    <property type="component" value="Unassembled WGS sequence"/>
</dbReference>
<dbReference type="GO" id="GO:0016740">
    <property type="term" value="F:transferase activity"/>
    <property type="evidence" value="ECO:0007669"/>
    <property type="project" value="UniProtKB-KW"/>
</dbReference>
<evidence type="ECO:0000313" key="2">
    <source>
        <dbReference type="Proteomes" id="UP000285324"/>
    </source>
</evidence>
<dbReference type="Pfam" id="PF02515">
    <property type="entry name" value="CoA_transf_3"/>
    <property type="match status" value="1"/>
</dbReference>
<dbReference type="EMBL" id="QVXO01000067">
    <property type="protein sequence ID" value="RPJ88368.1"/>
    <property type="molecule type" value="Genomic_DNA"/>
</dbReference>
<accession>A0A424W5B2</accession>
<dbReference type="PANTHER" id="PTHR48228:SF5">
    <property type="entry name" value="ALPHA-METHYLACYL-COA RACEMASE"/>
    <property type="match status" value="1"/>
</dbReference>
<sequence length="399" mass="42451">MPLRIYGSPSLDTPNTAPLAGVRILDLSRLLPGPLGAQYLADLGADVIKIEDTQAGDYAPPPLRAICNRNKRGLRLDLKHPEGQAALAALARGADVVIESFRPGVAARLQADYATLARHNPRLVYCSITGYGQDGPQRDAAGHDLNYAACAGVADQMGCGPDLPALSNLPVADILGGSLTAVMGILAALYDAQRSGRGRYIDIAIADGLLAGAVVPLATLNARGDTRPAGADTLSGGLACYGQYRAADGRYLAVAALELKFWETLCRRLDRPDLAPLHRNGDAAQQARVRRELQQIFGSRPLAHWLELFEGADCCVSPVLKLAEGLTHPQFVARGMSLQTEHPVYGRNTHVASPVKMSGFQFAIHRQAPLPGEHTDQILREAGYSEPDVASLIGRGIAL</sequence>
<name>A0A424W5B2_ALCXX</name>
<keyword evidence="1" id="KW-0808">Transferase</keyword>
<dbReference type="SUPFAM" id="SSF89796">
    <property type="entry name" value="CoA-transferase family III (CaiB/BaiF)"/>
    <property type="match status" value="1"/>
</dbReference>
<dbReference type="InterPro" id="IPR003673">
    <property type="entry name" value="CoA-Trfase_fam_III"/>
</dbReference>
<dbReference type="Gene3D" id="3.40.50.10540">
    <property type="entry name" value="Crotonobetainyl-coa:carnitine coa-transferase, domain 1"/>
    <property type="match status" value="2"/>
</dbReference>
<dbReference type="AlphaFoldDB" id="A0A424W5B2"/>
<protein>
    <submittedName>
        <fullName evidence="1">CoA transferase</fullName>
    </submittedName>
</protein>
<evidence type="ECO:0000313" key="1">
    <source>
        <dbReference type="EMBL" id="RPJ88368.1"/>
    </source>
</evidence>
<reference evidence="1 2" key="1">
    <citation type="submission" date="2018-08" db="EMBL/GenBank/DDBJ databases">
        <title>Achromobacter xylosoxidans Genome sequencing and assembly.</title>
        <authorList>
            <person name="Wang R."/>
            <person name="Rensing C."/>
            <person name="Li Y."/>
        </authorList>
    </citation>
    <scope>NUCLEOTIDE SEQUENCE [LARGE SCALE GENOMIC DNA]</scope>
    <source>
        <strain evidence="1 2">GD003A</strain>
    </source>
</reference>
<dbReference type="Gene3D" id="3.30.1540.10">
    <property type="entry name" value="formyl-coa transferase, domain 3"/>
    <property type="match status" value="1"/>
</dbReference>
<organism evidence="1 2">
    <name type="scientific">Alcaligenes xylosoxydans xylosoxydans</name>
    <name type="common">Achromobacter xylosoxidans</name>
    <dbReference type="NCBI Taxonomy" id="85698"/>
    <lineage>
        <taxon>Bacteria</taxon>
        <taxon>Pseudomonadati</taxon>
        <taxon>Pseudomonadota</taxon>
        <taxon>Betaproteobacteria</taxon>
        <taxon>Burkholderiales</taxon>
        <taxon>Alcaligenaceae</taxon>
        <taxon>Achromobacter</taxon>
    </lineage>
</organism>
<proteinExistence type="predicted"/>